<dbReference type="RefSeq" id="WP_016421045.1">
    <property type="nucleotide sequence ID" value="NZ_CBDFAJ010000033.1"/>
</dbReference>
<gene>
    <name evidence="1" type="ORF">SAMN05444420_10746</name>
</gene>
<proteinExistence type="predicted"/>
<dbReference type="EMBL" id="FNND01000007">
    <property type="protein sequence ID" value="SDX04569.1"/>
    <property type="molecule type" value="Genomic_DNA"/>
</dbReference>
<organism evidence="1 2">
    <name type="scientific">Capnocytophaga granulosa</name>
    <dbReference type="NCBI Taxonomy" id="45242"/>
    <lineage>
        <taxon>Bacteria</taxon>
        <taxon>Pseudomonadati</taxon>
        <taxon>Bacteroidota</taxon>
        <taxon>Flavobacteriia</taxon>
        <taxon>Flavobacteriales</taxon>
        <taxon>Flavobacteriaceae</taxon>
        <taxon>Capnocytophaga</taxon>
    </lineage>
</organism>
<accession>A0A1H2YJ42</accession>
<dbReference type="Proteomes" id="UP000182771">
    <property type="component" value="Unassembled WGS sequence"/>
</dbReference>
<sequence>MKSLHLNDLKKNEAVPDSYEIAVAYKGRKVEIILDNYAYTLQQLLETANNVLVYLPTLDEKAKKYLAHQNIDCFNECNEKNGRPEATEECFERMMTLSAIQFFDESIDFYYNISCYKNYQLIVEVSLNHGYKHPEFQQWYLNAPYKSKFLEKLTSFFKKMF</sequence>
<evidence type="ECO:0000313" key="1">
    <source>
        <dbReference type="EMBL" id="SDX04569.1"/>
    </source>
</evidence>
<dbReference type="AlphaFoldDB" id="A0A1H2YJ42"/>
<name>A0A1H2YJ42_9FLAO</name>
<dbReference type="GeneID" id="85017103"/>
<reference evidence="1 2" key="1">
    <citation type="submission" date="2016-10" db="EMBL/GenBank/DDBJ databases">
        <authorList>
            <person name="Varghese N."/>
            <person name="Submissions S."/>
        </authorList>
    </citation>
    <scope>NUCLEOTIDE SEQUENCE [LARGE SCALE GENOMIC DNA]</scope>
    <source>
        <strain evidence="1 2">DSM 11449</strain>
    </source>
</reference>
<evidence type="ECO:0000313" key="2">
    <source>
        <dbReference type="Proteomes" id="UP000182771"/>
    </source>
</evidence>
<protein>
    <submittedName>
        <fullName evidence="1">Uncharacterized protein</fullName>
    </submittedName>
</protein>
<dbReference type="OrthoDB" id="1151504at2"/>
<comment type="caution">
    <text evidence="1">The sequence shown here is derived from an EMBL/GenBank/DDBJ whole genome shotgun (WGS) entry which is preliminary data.</text>
</comment>
<keyword evidence="2" id="KW-1185">Reference proteome</keyword>